<gene>
    <name evidence="2" type="ORF">NA56DRAFT_544740</name>
</gene>
<keyword evidence="3" id="KW-1185">Reference proteome</keyword>
<organism evidence="2 3">
    <name type="scientific">Hyaloscypha hepaticicola</name>
    <dbReference type="NCBI Taxonomy" id="2082293"/>
    <lineage>
        <taxon>Eukaryota</taxon>
        <taxon>Fungi</taxon>
        <taxon>Dikarya</taxon>
        <taxon>Ascomycota</taxon>
        <taxon>Pezizomycotina</taxon>
        <taxon>Leotiomycetes</taxon>
        <taxon>Helotiales</taxon>
        <taxon>Hyaloscyphaceae</taxon>
        <taxon>Hyaloscypha</taxon>
    </lineage>
</organism>
<sequence>YAALSYCWGTESCFRLTSTTIRLLEVGVLTAQLPQTIRDAVYATLQLGLEWLWVDSLCIIQDSREDWEIEAAKMGDTYQGCSVCIAALGATCNSDGLFAIRNPQLYAPCFLAMNARGESIYAYPWYIDLSEHPHPLHLRGWVLQERLLPSRTIGFGAYLTWNCREAAVNEFDLLGEEKRGTSELSAKFSNLCLVQPLTVPSTPGVTSESHQIRKLWRLMIQDYSHTKLTVKTDKLMAISGLIATIEKRTGWKNIYGLWLPFMLPNLLWMVSRTSTETARTGLRPSWSWIAVDGP</sequence>
<dbReference type="AlphaFoldDB" id="A0A2J6Q5S9"/>
<accession>A0A2J6Q5S9</accession>
<dbReference type="PANTHER" id="PTHR33112">
    <property type="entry name" value="DOMAIN PROTEIN, PUTATIVE-RELATED"/>
    <property type="match status" value="1"/>
</dbReference>
<feature type="domain" description="Heterokaryon incompatibility" evidence="1">
    <location>
        <begin position="1"/>
        <end position="145"/>
    </location>
</feature>
<dbReference type="EMBL" id="KZ613480">
    <property type="protein sequence ID" value="PMD21638.1"/>
    <property type="molecule type" value="Genomic_DNA"/>
</dbReference>
<feature type="non-terminal residue" evidence="2">
    <location>
        <position position="1"/>
    </location>
</feature>
<proteinExistence type="predicted"/>
<name>A0A2J6Q5S9_9HELO</name>
<evidence type="ECO:0000259" key="1">
    <source>
        <dbReference type="Pfam" id="PF06985"/>
    </source>
</evidence>
<dbReference type="InterPro" id="IPR010730">
    <property type="entry name" value="HET"/>
</dbReference>
<evidence type="ECO:0000313" key="2">
    <source>
        <dbReference type="EMBL" id="PMD21638.1"/>
    </source>
</evidence>
<dbReference type="OrthoDB" id="3543135at2759"/>
<dbReference type="Pfam" id="PF06985">
    <property type="entry name" value="HET"/>
    <property type="match status" value="1"/>
</dbReference>
<dbReference type="STRING" id="1745343.A0A2J6Q5S9"/>
<dbReference type="PANTHER" id="PTHR33112:SF16">
    <property type="entry name" value="HETEROKARYON INCOMPATIBILITY DOMAIN-CONTAINING PROTEIN"/>
    <property type="match status" value="1"/>
</dbReference>
<evidence type="ECO:0000313" key="3">
    <source>
        <dbReference type="Proteomes" id="UP000235672"/>
    </source>
</evidence>
<protein>
    <submittedName>
        <fullName evidence="2">HET-domain-containing protein</fullName>
    </submittedName>
</protein>
<feature type="non-terminal residue" evidence="2">
    <location>
        <position position="294"/>
    </location>
</feature>
<reference evidence="2 3" key="1">
    <citation type="submission" date="2016-05" db="EMBL/GenBank/DDBJ databases">
        <title>A degradative enzymes factory behind the ericoid mycorrhizal symbiosis.</title>
        <authorList>
            <consortium name="DOE Joint Genome Institute"/>
            <person name="Martino E."/>
            <person name="Morin E."/>
            <person name="Grelet G."/>
            <person name="Kuo A."/>
            <person name="Kohler A."/>
            <person name="Daghino S."/>
            <person name="Barry K."/>
            <person name="Choi C."/>
            <person name="Cichocki N."/>
            <person name="Clum A."/>
            <person name="Copeland A."/>
            <person name="Hainaut M."/>
            <person name="Haridas S."/>
            <person name="Labutti K."/>
            <person name="Lindquist E."/>
            <person name="Lipzen A."/>
            <person name="Khouja H.-R."/>
            <person name="Murat C."/>
            <person name="Ohm R."/>
            <person name="Olson A."/>
            <person name="Spatafora J."/>
            <person name="Veneault-Fourrey C."/>
            <person name="Henrissat B."/>
            <person name="Grigoriev I."/>
            <person name="Martin F."/>
            <person name="Perotto S."/>
        </authorList>
    </citation>
    <scope>NUCLEOTIDE SEQUENCE [LARGE SCALE GENOMIC DNA]</scope>
    <source>
        <strain evidence="2 3">UAMH 7357</strain>
    </source>
</reference>
<dbReference type="Proteomes" id="UP000235672">
    <property type="component" value="Unassembled WGS sequence"/>
</dbReference>